<dbReference type="EMBL" id="QUOT01000001">
    <property type="protein sequence ID" value="REL31064.1"/>
    <property type="molecule type" value="Genomic_DNA"/>
</dbReference>
<evidence type="ECO:0000313" key="2">
    <source>
        <dbReference type="Proteomes" id="UP000256899"/>
    </source>
</evidence>
<evidence type="ECO:0008006" key="3">
    <source>
        <dbReference type="Google" id="ProtNLM"/>
    </source>
</evidence>
<dbReference type="Proteomes" id="UP000256899">
    <property type="component" value="Unassembled WGS sequence"/>
</dbReference>
<sequence length="89" mass="9956">MTFLDVLNLAMAGDSKRHYSKRLDVSRPSVTSWFTRGIIPEDDVLVKIADEANLPRKLVVLAAYAERSKNPIVQSILRDEYGNLAASTH</sequence>
<protein>
    <recommendedName>
        <fullName evidence="3">XRE family transcriptional regulator</fullName>
    </recommendedName>
</protein>
<evidence type="ECO:0000313" key="1">
    <source>
        <dbReference type="EMBL" id="REL31064.1"/>
    </source>
</evidence>
<comment type="caution">
    <text evidence="1">The sequence shown here is derived from an EMBL/GenBank/DDBJ whole genome shotgun (WGS) entry which is preliminary data.</text>
</comment>
<keyword evidence="2" id="KW-1185">Reference proteome</keyword>
<name>A0A3E0U2W5_9GAMM</name>
<gene>
    <name evidence="1" type="ORF">DXX94_10255</name>
</gene>
<organism evidence="1 2">
    <name type="scientific">Thalassotalea euphylliae</name>
    <dbReference type="NCBI Taxonomy" id="1655234"/>
    <lineage>
        <taxon>Bacteria</taxon>
        <taxon>Pseudomonadati</taxon>
        <taxon>Pseudomonadota</taxon>
        <taxon>Gammaproteobacteria</taxon>
        <taxon>Alteromonadales</taxon>
        <taxon>Colwelliaceae</taxon>
        <taxon>Thalassotalea</taxon>
    </lineage>
</organism>
<reference evidence="2" key="1">
    <citation type="submission" date="2018-08" db="EMBL/GenBank/DDBJ databases">
        <title>Thalassotalea euphylliae genome.</title>
        <authorList>
            <person name="Summers S."/>
            <person name="Rice S.A."/>
            <person name="Freckelton M.L."/>
            <person name="Nedved B.T."/>
            <person name="Hadfield M.G."/>
        </authorList>
    </citation>
    <scope>NUCLEOTIDE SEQUENCE [LARGE SCALE GENOMIC DNA]</scope>
    <source>
        <strain evidence="2">H3</strain>
    </source>
</reference>
<accession>A0A3E0U2W5</accession>
<dbReference type="AlphaFoldDB" id="A0A3E0U2W5"/>
<proteinExistence type="predicted"/>